<dbReference type="Gene3D" id="3.90.79.10">
    <property type="entry name" value="Nucleoside Triphosphate Pyrophosphohydrolase"/>
    <property type="match status" value="1"/>
</dbReference>
<dbReference type="InterPro" id="IPR020084">
    <property type="entry name" value="NUDIX_hydrolase_CS"/>
</dbReference>
<keyword evidence="6" id="KW-0460">Magnesium</keyword>
<organism evidence="9 10">
    <name type="scientific">Candidatus Competibacter phosphatis</name>
    <dbReference type="NCBI Taxonomy" id="221280"/>
    <lineage>
        <taxon>Bacteria</taxon>
        <taxon>Pseudomonadati</taxon>
        <taxon>Pseudomonadota</taxon>
        <taxon>Gammaproteobacteria</taxon>
        <taxon>Candidatus Competibacteraceae</taxon>
        <taxon>Candidatus Competibacter</taxon>
    </lineage>
</organism>
<dbReference type="Pfam" id="PF14803">
    <property type="entry name" value="Zn_ribbon_Nudix"/>
    <property type="match status" value="1"/>
</dbReference>
<name>A0ABX1THT7_9GAMM</name>
<evidence type="ECO:0000256" key="3">
    <source>
        <dbReference type="ARBA" id="ARBA00009595"/>
    </source>
</evidence>
<evidence type="ECO:0000256" key="6">
    <source>
        <dbReference type="ARBA" id="ARBA00022842"/>
    </source>
</evidence>
<dbReference type="EMBL" id="SPMZ01000009">
    <property type="protein sequence ID" value="NMQ18257.1"/>
    <property type="molecule type" value="Genomic_DNA"/>
</dbReference>
<dbReference type="InterPro" id="IPR015797">
    <property type="entry name" value="NUDIX_hydrolase-like_dom_sf"/>
</dbReference>
<dbReference type="Proteomes" id="UP000760480">
    <property type="component" value="Unassembled WGS sequence"/>
</dbReference>
<evidence type="ECO:0000256" key="4">
    <source>
        <dbReference type="ARBA" id="ARBA00022723"/>
    </source>
</evidence>
<proteinExistence type="inferred from homology"/>
<dbReference type="PROSITE" id="PS51462">
    <property type="entry name" value="NUDIX"/>
    <property type="match status" value="1"/>
</dbReference>
<gene>
    <name evidence="9" type="ORF">E4P82_03040</name>
</gene>
<dbReference type="InterPro" id="IPR050241">
    <property type="entry name" value="NAD-cap_RNA_hydrolase_NudC"/>
</dbReference>
<dbReference type="InterPro" id="IPR029401">
    <property type="entry name" value="Nudix_N"/>
</dbReference>
<evidence type="ECO:0000313" key="10">
    <source>
        <dbReference type="Proteomes" id="UP000760480"/>
    </source>
</evidence>
<evidence type="ECO:0000313" key="9">
    <source>
        <dbReference type="EMBL" id="NMQ18257.1"/>
    </source>
</evidence>
<keyword evidence="4" id="KW-0479">Metal-binding</keyword>
<evidence type="ECO:0000256" key="5">
    <source>
        <dbReference type="ARBA" id="ARBA00022801"/>
    </source>
</evidence>
<dbReference type="RefSeq" id="WP_169247509.1">
    <property type="nucleotide sequence ID" value="NZ_SPMZ01000009.1"/>
</dbReference>
<evidence type="ECO:0000256" key="7">
    <source>
        <dbReference type="ARBA" id="ARBA00023679"/>
    </source>
</evidence>
<dbReference type="PANTHER" id="PTHR42904:SF6">
    <property type="entry name" value="NAD-CAPPED RNA HYDROLASE NUDT12"/>
    <property type="match status" value="1"/>
</dbReference>
<accession>A0ABX1THT7</accession>
<reference evidence="9 10" key="1">
    <citation type="submission" date="2019-03" db="EMBL/GenBank/DDBJ databases">
        <title>Metabolic reconstructions from genomes of highly enriched 'Candidatus Accumulibacter' and 'Candidatus Competibacter' bioreactor populations.</title>
        <authorList>
            <person name="Annavajhala M.K."/>
            <person name="Welles L."/>
            <person name="Abbas B."/>
            <person name="Sorokin D."/>
            <person name="Park H."/>
            <person name="Van Loosdrecht M."/>
            <person name="Chandran K."/>
        </authorList>
    </citation>
    <scope>NUCLEOTIDE SEQUENCE [LARGE SCALE GENOMIC DNA]</scope>
    <source>
        <strain evidence="9 10">SBR_G</strain>
    </source>
</reference>
<feature type="domain" description="Nudix hydrolase" evidence="8">
    <location>
        <begin position="38"/>
        <end position="158"/>
    </location>
</feature>
<comment type="similarity">
    <text evidence="3">Belongs to the Nudix hydrolase family. NudC subfamily.</text>
</comment>
<comment type="cofactor">
    <cofactor evidence="1">
        <name>Mg(2+)</name>
        <dbReference type="ChEBI" id="CHEBI:18420"/>
    </cofactor>
</comment>
<evidence type="ECO:0000259" key="8">
    <source>
        <dbReference type="PROSITE" id="PS51462"/>
    </source>
</evidence>
<dbReference type="Pfam" id="PF00293">
    <property type="entry name" value="NUDIX"/>
    <property type="match status" value="1"/>
</dbReference>
<protein>
    <submittedName>
        <fullName evidence="9">NUDIX domain-containing protein</fullName>
    </submittedName>
</protein>
<comment type="cofactor">
    <cofactor evidence="2">
        <name>Zn(2+)</name>
        <dbReference type="ChEBI" id="CHEBI:29105"/>
    </cofactor>
</comment>
<dbReference type="Gene3D" id="2.20.70.10">
    <property type="match status" value="1"/>
</dbReference>
<dbReference type="PROSITE" id="PS00893">
    <property type="entry name" value="NUDIX_BOX"/>
    <property type="match status" value="1"/>
</dbReference>
<dbReference type="InterPro" id="IPR000086">
    <property type="entry name" value="NUDIX_hydrolase_dom"/>
</dbReference>
<dbReference type="PANTHER" id="PTHR42904">
    <property type="entry name" value="NUDIX HYDROLASE, NUDC SUBFAMILY"/>
    <property type="match status" value="1"/>
</dbReference>
<keyword evidence="10" id="KW-1185">Reference proteome</keyword>
<comment type="caution">
    <text evidence="9">The sequence shown here is derived from an EMBL/GenBank/DDBJ whole genome shotgun (WGS) entry which is preliminary data.</text>
</comment>
<keyword evidence="5" id="KW-0378">Hydrolase</keyword>
<evidence type="ECO:0000256" key="2">
    <source>
        <dbReference type="ARBA" id="ARBA00001947"/>
    </source>
</evidence>
<sequence length="163" mass="17985">MSVNFCPQCGNSLQSAAIDGRSRQHCNAANCGYVHWDNPVPVVAAIVELDGAVILARNRGWPEKMYGLITGFLERGETPDAAVLREVREELGLDVATARFIGYYPFFEMNQLLLAFHVPAHGPITLGEELADIKRVPIERLKPWTIGTGPAVRDWLASRRSAV</sequence>
<evidence type="ECO:0000256" key="1">
    <source>
        <dbReference type="ARBA" id="ARBA00001946"/>
    </source>
</evidence>
<comment type="catalytic activity">
    <reaction evidence="7">
        <text>a 5'-end NAD(+)-phospho-ribonucleoside in mRNA + H2O = a 5'-end phospho-adenosine-phospho-ribonucleoside in mRNA + beta-nicotinamide D-ribonucleotide + 2 H(+)</text>
        <dbReference type="Rhea" id="RHEA:60876"/>
        <dbReference type="Rhea" id="RHEA-COMP:15698"/>
        <dbReference type="Rhea" id="RHEA-COMP:15719"/>
        <dbReference type="ChEBI" id="CHEBI:14649"/>
        <dbReference type="ChEBI" id="CHEBI:15377"/>
        <dbReference type="ChEBI" id="CHEBI:15378"/>
        <dbReference type="ChEBI" id="CHEBI:144029"/>
        <dbReference type="ChEBI" id="CHEBI:144051"/>
    </reaction>
    <physiologicalReaction direction="left-to-right" evidence="7">
        <dbReference type="Rhea" id="RHEA:60877"/>
    </physiologicalReaction>
</comment>
<dbReference type="SUPFAM" id="SSF55811">
    <property type="entry name" value="Nudix"/>
    <property type="match status" value="1"/>
</dbReference>